<comment type="function">
    <text evidence="10">Odorant receptor which mediates acceptance or avoidance behavior, depending on its substrates. The odorant receptor repertoire encodes a large collection of odor stimuli that vary widely in identity, intensity, and duration. May form a complex with Orco to form odorant-sensing units, providing sensitive and prolonged odorant signaling and calcium permeability.</text>
</comment>
<comment type="subcellular location">
    <subcellularLocation>
        <location evidence="1 13">Cell membrane</location>
        <topology evidence="1 13">Multi-pass membrane protein</topology>
    </subcellularLocation>
</comment>
<evidence type="ECO:0000256" key="4">
    <source>
        <dbReference type="ARBA" id="ARBA00022692"/>
    </source>
</evidence>
<comment type="similarity">
    <text evidence="11">Belongs to the insect chemoreceptor superfamily. Heteromeric odorant receptor channel (TC 1.A.69) family. Or2a subfamily.</text>
</comment>
<dbReference type="OrthoDB" id="5846619at2759"/>
<feature type="transmembrane region" description="Helical" evidence="13">
    <location>
        <begin position="77"/>
        <end position="94"/>
    </location>
</feature>
<proteinExistence type="inferred from homology"/>
<evidence type="ECO:0000256" key="1">
    <source>
        <dbReference type="ARBA" id="ARBA00004651"/>
    </source>
</evidence>
<keyword evidence="5 13" id="KW-0552">Olfaction</keyword>
<reference evidence="14" key="1">
    <citation type="submission" date="2020-05" db="UniProtKB">
        <authorList>
            <consortium name="EnsemblMetazoa"/>
        </authorList>
    </citation>
    <scope>IDENTIFICATION</scope>
    <source>
        <strain evidence="14">Aabys</strain>
    </source>
</reference>
<evidence type="ECO:0000256" key="5">
    <source>
        <dbReference type="ARBA" id="ARBA00022725"/>
    </source>
</evidence>
<evidence type="ECO:0000256" key="8">
    <source>
        <dbReference type="ARBA" id="ARBA00023170"/>
    </source>
</evidence>
<keyword evidence="2" id="KW-1003">Cell membrane</keyword>
<dbReference type="RefSeq" id="XP_011291062.1">
    <property type="nucleotide sequence ID" value="XM_011292760.2"/>
</dbReference>
<evidence type="ECO:0000256" key="9">
    <source>
        <dbReference type="ARBA" id="ARBA00023224"/>
    </source>
</evidence>
<feature type="transmembrane region" description="Helical" evidence="13">
    <location>
        <begin position="258"/>
        <end position="281"/>
    </location>
</feature>
<dbReference type="GeneID" id="101897796"/>
<keyword evidence="15" id="KW-1185">Reference proteome</keyword>
<protein>
    <recommendedName>
        <fullName evidence="13">Odorant receptor</fullName>
    </recommendedName>
</protein>
<dbReference type="InterPro" id="IPR004117">
    <property type="entry name" value="7tm6_olfct_rcpt"/>
</dbReference>
<dbReference type="VEuPathDB" id="VectorBase:MDOMA2_015709"/>
<feature type="transmembrane region" description="Helical" evidence="13">
    <location>
        <begin position="293"/>
        <end position="310"/>
    </location>
</feature>
<accession>A0A1I8MPG1</accession>
<keyword evidence="3 13" id="KW-0716">Sensory transduction</keyword>
<gene>
    <name evidence="14" type="primary">101897796</name>
    <name evidence="16" type="synonym">LOC101897796</name>
</gene>
<keyword evidence="8 13" id="KW-0675">Receptor</keyword>
<keyword evidence="6 13" id="KW-1133">Transmembrane helix</keyword>
<evidence type="ECO:0000313" key="16">
    <source>
        <dbReference type="RefSeq" id="XP_011291062.1"/>
    </source>
</evidence>
<dbReference type="Proteomes" id="UP001652621">
    <property type="component" value="Unplaced"/>
</dbReference>
<dbReference type="GO" id="GO:0004984">
    <property type="term" value="F:olfactory receptor activity"/>
    <property type="evidence" value="ECO:0007669"/>
    <property type="project" value="InterPro"/>
</dbReference>
<dbReference type="PANTHER" id="PTHR21137">
    <property type="entry name" value="ODORANT RECEPTOR"/>
    <property type="match status" value="1"/>
</dbReference>
<evidence type="ECO:0000313" key="15">
    <source>
        <dbReference type="Proteomes" id="UP001652621"/>
    </source>
</evidence>
<keyword evidence="7 13" id="KW-0472">Membrane</keyword>
<organism evidence="14">
    <name type="scientific">Musca domestica</name>
    <name type="common">House fly</name>
    <dbReference type="NCBI Taxonomy" id="7370"/>
    <lineage>
        <taxon>Eukaryota</taxon>
        <taxon>Metazoa</taxon>
        <taxon>Ecdysozoa</taxon>
        <taxon>Arthropoda</taxon>
        <taxon>Hexapoda</taxon>
        <taxon>Insecta</taxon>
        <taxon>Pterygota</taxon>
        <taxon>Neoptera</taxon>
        <taxon>Endopterygota</taxon>
        <taxon>Diptera</taxon>
        <taxon>Brachycera</taxon>
        <taxon>Muscomorpha</taxon>
        <taxon>Muscoidea</taxon>
        <taxon>Muscidae</taxon>
        <taxon>Musca</taxon>
    </lineage>
</organism>
<name>A0A1I8MPG1_MUSDO</name>
<evidence type="ECO:0000256" key="3">
    <source>
        <dbReference type="ARBA" id="ARBA00022606"/>
    </source>
</evidence>
<dbReference type="GO" id="GO:0005549">
    <property type="term" value="F:odorant binding"/>
    <property type="evidence" value="ECO:0007669"/>
    <property type="project" value="InterPro"/>
</dbReference>
<sequence>MNSLEHREAMKTFYKKQSFIFRIFAQLKLSDTVSDRFRLLHRIYFYYILIGWVLSFDISCLIQFISNITDLNEVIKVFYIFATAMGVLAKFLAIKIKNNLYAELIEAMHEAKFRPTNSRELQLFRESQRLARTVRNFYTTISLCALNALLFTQYIIDTTQLPMSIYNPINTDTKLRFVLVYIYQYLAVSVCCYTNIAFDSISASFMIHAKGQLDILCDRLKHLGMDSETSDEEITAQLKNCVKYYGDIIHIVKIAEDLISFPISVQIACSVLVLVANFYAMSFLSDFANFIKFLIYQLCMLSQIYILLYFPSEVTSKSEEVPYHLYCSKWANWSASNRKLTLLMMTRFDIPIRIKSINPTYTFNLAAFTSIVNCSYSYYALLKRINS</sequence>
<dbReference type="EnsemblMetazoa" id="MDOA007097-RB">
    <property type="protein sequence ID" value="MDOA007097-PB"/>
    <property type="gene ID" value="MDOA007097"/>
</dbReference>
<evidence type="ECO:0000256" key="6">
    <source>
        <dbReference type="ARBA" id="ARBA00022989"/>
    </source>
</evidence>
<dbReference type="AlphaFoldDB" id="A0A1I8MPG1"/>
<evidence type="ECO:0000256" key="7">
    <source>
        <dbReference type="ARBA" id="ARBA00023136"/>
    </source>
</evidence>
<evidence type="ECO:0000256" key="10">
    <source>
        <dbReference type="ARBA" id="ARBA00037764"/>
    </source>
</evidence>
<reference evidence="16" key="2">
    <citation type="submission" date="2025-04" db="UniProtKB">
        <authorList>
            <consortium name="RefSeq"/>
        </authorList>
    </citation>
    <scope>IDENTIFICATION</scope>
    <source>
        <strain evidence="16">Aabys</strain>
    </source>
</reference>
<keyword evidence="9 13" id="KW-0807">Transducer</keyword>
<evidence type="ECO:0000256" key="12">
    <source>
        <dbReference type="ARBA" id="ARBA00038679"/>
    </source>
</evidence>
<dbReference type="VEuPathDB" id="VectorBase:MDOA007097"/>
<feature type="transmembrane region" description="Helical" evidence="13">
    <location>
        <begin position="44"/>
        <end position="65"/>
    </location>
</feature>
<evidence type="ECO:0000256" key="11">
    <source>
        <dbReference type="ARBA" id="ARBA00037946"/>
    </source>
</evidence>
<dbReference type="STRING" id="7370.A0A1I8MPG1"/>
<evidence type="ECO:0000313" key="14">
    <source>
        <dbReference type="EnsemblMetazoa" id="MDOA007097-PB"/>
    </source>
</evidence>
<dbReference type="KEGG" id="mde:101897796"/>
<dbReference type="GO" id="GO:0007165">
    <property type="term" value="P:signal transduction"/>
    <property type="evidence" value="ECO:0007669"/>
    <property type="project" value="UniProtKB-KW"/>
</dbReference>
<feature type="transmembrane region" description="Helical" evidence="13">
    <location>
        <begin position="361"/>
        <end position="381"/>
    </location>
</feature>
<evidence type="ECO:0000256" key="13">
    <source>
        <dbReference type="RuleBase" id="RU351113"/>
    </source>
</evidence>
<dbReference type="eggNOG" id="ENOG502SV87">
    <property type="taxonomic scope" value="Eukaryota"/>
</dbReference>
<comment type="subunit">
    <text evidence="12">Interacts with Orco. Complexes exist early in the endomembrane system in olfactory sensory neurons (OSNs), coupling these complexes to the conserved ciliary trafficking pathway.</text>
</comment>
<feature type="transmembrane region" description="Helical" evidence="13">
    <location>
        <begin position="137"/>
        <end position="156"/>
    </location>
</feature>
<keyword evidence="4 13" id="KW-0812">Transmembrane</keyword>
<dbReference type="GO" id="GO:0005886">
    <property type="term" value="C:plasma membrane"/>
    <property type="evidence" value="ECO:0007669"/>
    <property type="project" value="UniProtKB-SubCell"/>
</dbReference>
<evidence type="ECO:0000256" key="2">
    <source>
        <dbReference type="ARBA" id="ARBA00022475"/>
    </source>
</evidence>
<dbReference type="Pfam" id="PF02949">
    <property type="entry name" value="7tm_6"/>
    <property type="match status" value="1"/>
</dbReference>
<feature type="transmembrane region" description="Helical" evidence="13">
    <location>
        <begin position="176"/>
        <end position="198"/>
    </location>
</feature>
<dbReference type="PANTHER" id="PTHR21137:SF37">
    <property type="entry name" value="ODORANT RECEPTOR 46A, ISOFORM B-RELATED"/>
    <property type="match status" value="1"/>
</dbReference>